<keyword evidence="1" id="KW-0472">Membrane</keyword>
<feature type="transmembrane region" description="Helical" evidence="1">
    <location>
        <begin position="299"/>
        <end position="329"/>
    </location>
</feature>
<gene>
    <name evidence="2" type="ORF">Poly30_22670</name>
</gene>
<feature type="transmembrane region" description="Helical" evidence="1">
    <location>
        <begin position="107"/>
        <end position="138"/>
    </location>
</feature>
<evidence type="ECO:0000313" key="3">
    <source>
        <dbReference type="Proteomes" id="UP000320390"/>
    </source>
</evidence>
<dbReference type="OrthoDB" id="1661999at2"/>
<keyword evidence="3" id="KW-1185">Reference proteome</keyword>
<feature type="transmembrane region" description="Helical" evidence="1">
    <location>
        <begin position="423"/>
        <end position="450"/>
    </location>
</feature>
<feature type="transmembrane region" description="Helical" evidence="1">
    <location>
        <begin position="187"/>
        <end position="208"/>
    </location>
</feature>
<feature type="transmembrane region" description="Helical" evidence="1">
    <location>
        <begin position="150"/>
        <end position="172"/>
    </location>
</feature>
<feature type="transmembrane region" description="Helical" evidence="1">
    <location>
        <begin position="220"/>
        <end position="240"/>
    </location>
</feature>
<organism evidence="2 3">
    <name type="scientific">Saltatorellus ferox</name>
    <dbReference type="NCBI Taxonomy" id="2528018"/>
    <lineage>
        <taxon>Bacteria</taxon>
        <taxon>Pseudomonadati</taxon>
        <taxon>Planctomycetota</taxon>
        <taxon>Planctomycetia</taxon>
        <taxon>Planctomycetia incertae sedis</taxon>
        <taxon>Saltatorellus</taxon>
    </lineage>
</organism>
<proteinExistence type="predicted"/>
<feature type="transmembrane region" description="Helical" evidence="1">
    <location>
        <begin position="68"/>
        <end position="87"/>
    </location>
</feature>
<dbReference type="Proteomes" id="UP000320390">
    <property type="component" value="Chromosome"/>
</dbReference>
<reference evidence="2 3" key="1">
    <citation type="submission" date="2019-02" db="EMBL/GenBank/DDBJ databases">
        <title>Deep-cultivation of Planctomycetes and their phenomic and genomic characterization uncovers novel biology.</title>
        <authorList>
            <person name="Wiegand S."/>
            <person name="Jogler M."/>
            <person name="Boedeker C."/>
            <person name="Pinto D."/>
            <person name="Vollmers J."/>
            <person name="Rivas-Marin E."/>
            <person name="Kohn T."/>
            <person name="Peeters S.H."/>
            <person name="Heuer A."/>
            <person name="Rast P."/>
            <person name="Oberbeckmann S."/>
            <person name="Bunk B."/>
            <person name="Jeske O."/>
            <person name="Meyerdierks A."/>
            <person name="Storesund J.E."/>
            <person name="Kallscheuer N."/>
            <person name="Luecker S."/>
            <person name="Lage O.M."/>
            <person name="Pohl T."/>
            <person name="Merkel B.J."/>
            <person name="Hornburger P."/>
            <person name="Mueller R.-W."/>
            <person name="Bruemmer F."/>
            <person name="Labrenz M."/>
            <person name="Spormann A.M."/>
            <person name="Op den Camp H."/>
            <person name="Overmann J."/>
            <person name="Amann R."/>
            <person name="Jetten M.S.M."/>
            <person name="Mascher T."/>
            <person name="Medema M.H."/>
            <person name="Devos D.P."/>
            <person name="Kaster A.-K."/>
            <person name="Ovreas L."/>
            <person name="Rohde M."/>
            <person name="Galperin M.Y."/>
            <person name="Jogler C."/>
        </authorList>
    </citation>
    <scope>NUCLEOTIDE SEQUENCE [LARGE SCALE GENOMIC DNA]</scope>
    <source>
        <strain evidence="2 3">Poly30</strain>
    </source>
</reference>
<feature type="transmembrane region" description="Helical" evidence="1">
    <location>
        <begin position="349"/>
        <end position="368"/>
    </location>
</feature>
<protein>
    <submittedName>
        <fullName evidence="2">Citrate transporter</fullName>
    </submittedName>
</protein>
<dbReference type="EMBL" id="CP036434">
    <property type="protein sequence ID" value="QDV06752.1"/>
    <property type="molecule type" value="Genomic_DNA"/>
</dbReference>
<sequence length="504" mass="52301">MSPETLLGIALVVLFTAGAAAMISRTLPALIVLPIMGFAIAAAAWAITGELTSHDVLEGVVSEGAISLHKAMIVTFFGGALSFVMQRSGVAEQLVKQGAELVGADPLAVGVFSLLLVALLFSSLTGLGAVIMVSMIVLPMLSTVGLSPAAGAGIVLFGMSLGGVVNPANWVIYVETLGVPIEDVQRFALALFAIVTLGGVAMILVELFRGRLIRLDARTSVILLGFLGVIGGVALWQSGWGSSGAPDLEADAGDSALLLWSRRIVLAGFVLLLLRMLVDLVRRASRWRHQTATIRGWAYLIPVVPLIAILLFDVPILAAFAIGFVYAILATARPGSLALSVQCLIEGGASVMPAIILMIGIGILIAAVKGPADWAATHTGSPWPVLAAIEPILEKLVPSSPLGYVLGFGLAAPLALYRGPLNVWGLGFGVATILLGAQSLPAAAIMAMLLSVGQVQGICDPTNTANVWIAHHQGVDVNALMLRTLPFVWGGVFIGLALSAAWFL</sequence>
<name>A0A518ERQ1_9BACT</name>
<evidence type="ECO:0000256" key="1">
    <source>
        <dbReference type="SAM" id="Phobius"/>
    </source>
</evidence>
<evidence type="ECO:0000313" key="2">
    <source>
        <dbReference type="EMBL" id="QDV06752.1"/>
    </source>
</evidence>
<feature type="transmembrane region" description="Helical" evidence="1">
    <location>
        <begin position="485"/>
        <end position="503"/>
    </location>
</feature>
<accession>A0A518ERQ1</accession>
<dbReference type="AlphaFoldDB" id="A0A518ERQ1"/>
<feature type="transmembrane region" description="Helical" evidence="1">
    <location>
        <begin position="29"/>
        <end position="47"/>
    </location>
</feature>
<keyword evidence="1" id="KW-1133">Transmembrane helix</keyword>
<keyword evidence="1" id="KW-0812">Transmembrane</keyword>
<feature type="transmembrane region" description="Helical" evidence="1">
    <location>
        <begin position="260"/>
        <end position="278"/>
    </location>
</feature>
<dbReference type="RefSeq" id="WP_145197204.1">
    <property type="nucleotide sequence ID" value="NZ_CP036434.1"/>
</dbReference>